<dbReference type="AlphaFoldDB" id="A0A4R7NS90"/>
<dbReference type="CDD" id="cd17260">
    <property type="entry name" value="RMtype1_S_EcoEI-TRD1-CR1_like"/>
    <property type="match status" value="1"/>
</dbReference>
<dbReference type="OrthoDB" id="398435at2"/>
<name>A0A4R7NS90_9GAMM</name>
<dbReference type="Pfam" id="PF01420">
    <property type="entry name" value="Methylase_S"/>
    <property type="match status" value="2"/>
</dbReference>
<reference evidence="6 7" key="1">
    <citation type="submission" date="2019-03" db="EMBL/GenBank/DDBJ databases">
        <title>Genomic Encyclopedia of Type Strains, Phase IV (KMG-IV): sequencing the most valuable type-strain genomes for metagenomic binning, comparative biology and taxonomic classification.</title>
        <authorList>
            <person name="Goeker M."/>
        </authorList>
    </citation>
    <scope>NUCLEOTIDE SEQUENCE [LARGE SCALE GENOMIC DNA]</scope>
    <source>
        <strain evidence="6 7">DSM 6770</strain>
    </source>
</reference>
<evidence type="ECO:0000256" key="2">
    <source>
        <dbReference type="ARBA" id="ARBA00022747"/>
    </source>
</evidence>
<keyword evidence="7" id="KW-1185">Reference proteome</keyword>
<accession>A0A4R7NS90</accession>
<dbReference type="CDD" id="cd17246">
    <property type="entry name" value="RMtype1_S_SonII-TRD2-CR2_like"/>
    <property type="match status" value="1"/>
</dbReference>
<feature type="coiled-coil region" evidence="4">
    <location>
        <begin position="249"/>
        <end position="279"/>
    </location>
</feature>
<dbReference type="GO" id="GO:0009307">
    <property type="term" value="P:DNA restriction-modification system"/>
    <property type="evidence" value="ECO:0007669"/>
    <property type="project" value="UniProtKB-KW"/>
</dbReference>
<dbReference type="InterPro" id="IPR000055">
    <property type="entry name" value="Restrct_endonuc_typeI_TRD"/>
</dbReference>
<dbReference type="SUPFAM" id="SSF116734">
    <property type="entry name" value="DNA methylase specificity domain"/>
    <property type="match status" value="2"/>
</dbReference>
<dbReference type="PANTHER" id="PTHR43140:SF1">
    <property type="entry name" value="TYPE I RESTRICTION ENZYME ECOKI SPECIFICITY SUBUNIT"/>
    <property type="match status" value="1"/>
</dbReference>
<dbReference type="EMBL" id="SOBR01000002">
    <property type="protein sequence ID" value="TDU23895.1"/>
    <property type="molecule type" value="Genomic_DNA"/>
</dbReference>
<keyword evidence="2" id="KW-0680">Restriction system</keyword>
<proteinExistence type="inferred from homology"/>
<dbReference type="Proteomes" id="UP000295380">
    <property type="component" value="Unassembled WGS sequence"/>
</dbReference>
<evidence type="ECO:0000256" key="3">
    <source>
        <dbReference type="ARBA" id="ARBA00023125"/>
    </source>
</evidence>
<comment type="similarity">
    <text evidence="1">Belongs to the type-I restriction system S methylase family.</text>
</comment>
<evidence type="ECO:0000313" key="6">
    <source>
        <dbReference type="EMBL" id="TDU23895.1"/>
    </source>
</evidence>
<evidence type="ECO:0000256" key="4">
    <source>
        <dbReference type="SAM" id="Coils"/>
    </source>
</evidence>
<keyword evidence="3" id="KW-0238">DNA-binding</keyword>
<dbReference type="InterPro" id="IPR051212">
    <property type="entry name" value="Type-I_RE_S_subunit"/>
</dbReference>
<dbReference type="Gene3D" id="3.90.220.20">
    <property type="entry name" value="DNA methylase specificity domains"/>
    <property type="match status" value="2"/>
</dbReference>
<evidence type="ECO:0000256" key="1">
    <source>
        <dbReference type="ARBA" id="ARBA00010923"/>
    </source>
</evidence>
<keyword evidence="4" id="KW-0175">Coiled coil</keyword>
<dbReference type="PANTHER" id="PTHR43140">
    <property type="entry name" value="TYPE-1 RESTRICTION ENZYME ECOKI SPECIFICITY PROTEIN"/>
    <property type="match status" value="1"/>
</dbReference>
<sequence>MDAQQFLAEFKHIAHAPEGVAKLREMIYQLAVTGSLTPRSEAGDNAGDLLIGIEVTRQRLILEKKYKCIPKLENEPVQAPSDVELPQSWRWTRLLDIGEINPRNQAPDEEVAAFIPMRGIPQFHHDALVAETRKWGEIKRGYTHFANGDVILAKITPCFENGKSAAVSDIPGDLGIGAGTTELHVFRPVHEGVLPDYVYIYLRSPFFTNEGKKSMTGTAGQKRLSVDYFATRAFPLPPTEEQGRIVAKVDELMALCDKLEMQKKEYRRLQNALRQATLKTVSSAGSPHELQESWATLEENFEQLFSAPEDVKQLKGTLLDLAVSGRLFPRERWRECSGLELLESISNARRHWAECSEGQEYKEAKSMLKKLRAQHANVPASQLPEHWAWATLLQVSQAVVDCHNKTAPYVTDGIPLVRTTDICDGQMNLSNTKRVSEETYAYWARRMPPKSGDIFFSREAPMGEAAIVPEGEKVCLGQRMMLIRLFPSLFNNRFLLYVILSPSFQEQMLGTAVGMAVKHLRVGGVEGLMVPVPPKPEQDQIVEAVDYLFEICDAYTGQLNSKQKKAETFAMTAVSTLTGITTGQEEEQPVKAPHTELVAKLCLGQTPDIKTQAPLATVLARHDGEMSAKNLWQRFGGEIDAFYAQLKTEISHGWILEPEPAEVREVGSEEDGA</sequence>
<protein>
    <submittedName>
        <fullName evidence="6">Type I restriction enzyme S subunit</fullName>
    </submittedName>
</protein>
<feature type="domain" description="Type I restriction modification DNA specificity" evidence="5">
    <location>
        <begin position="88"/>
        <end position="265"/>
    </location>
</feature>
<comment type="caution">
    <text evidence="6">The sequence shown here is derived from an EMBL/GenBank/DDBJ whole genome shotgun (WGS) entry which is preliminary data.</text>
</comment>
<feature type="domain" description="Type I restriction modification DNA specificity" evidence="5">
    <location>
        <begin position="450"/>
        <end position="560"/>
    </location>
</feature>
<dbReference type="InterPro" id="IPR044946">
    <property type="entry name" value="Restrct_endonuc_typeI_TRD_sf"/>
</dbReference>
<dbReference type="RefSeq" id="WP_133695383.1">
    <property type="nucleotide sequence ID" value="NZ_SOBR01000002.1"/>
</dbReference>
<organism evidence="6 7">
    <name type="scientific">Chromohalobacter marismortui</name>
    <dbReference type="NCBI Taxonomy" id="42055"/>
    <lineage>
        <taxon>Bacteria</taxon>
        <taxon>Pseudomonadati</taxon>
        <taxon>Pseudomonadota</taxon>
        <taxon>Gammaproteobacteria</taxon>
        <taxon>Oceanospirillales</taxon>
        <taxon>Halomonadaceae</taxon>
        <taxon>Chromohalobacter</taxon>
    </lineage>
</organism>
<dbReference type="GO" id="GO:0003677">
    <property type="term" value="F:DNA binding"/>
    <property type="evidence" value="ECO:0007669"/>
    <property type="project" value="UniProtKB-KW"/>
</dbReference>
<gene>
    <name evidence="6" type="ORF">C8E00_102395</name>
</gene>
<evidence type="ECO:0000259" key="5">
    <source>
        <dbReference type="Pfam" id="PF01420"/>
    </source>
</evidence>
<evidence type="ECO:0000313" key="7">
    <source>
        <dbReference type="Proteomes" id="UP000295380"/>
    </source>
</evidence>